<proteinExistence type="predicted"/>
<gene>
    <name evidence="2" type="ORF">PCOR1329_LOCUS50661</name>
</gene>
<evidence type="ECO:0000313" key="2">
    <source>
        <dbReference type="EMBL" id="CAK0862168.1"/>
    </source>
</evidence>
<sequence>MACPVWGAPCHLGSSSKGASSQKNTYKHFITAFPGQPRPAPAMQSSTQAALFLLLCCSAQPARALSESWSWPWSKPEQKLPSRSWAPIHPHASDLVAHAQQALAEQAEQAPKAQADAAQENTVEPAPAAPAEPAPQEKTEAQRAQEQAAELARDAEAEKSRVRELRAAVQAKQNEIEELAAKHVRGEALYASRAKKVAKEREVKKAADAEQAKAQAAEQAARAAEKAAKEGSWSGRAEKALEALQPAEGKADGQADAEASDAGGEGRAQDPLDEVDDKVFGLQAKLEAEQNELKYQQRNRKLEAELVAKQRELAEAAEAQRAKAQAAAEAASAVEAARQAVSQAAEHSRAVEAARAEQAKAEARQHELKELAKKPGCYMRIPSGCPSKAMKTDKWRKDAWADKRGVDSQACQQRKGTWDTYCGSKDTEMIFVEAGDSEN</sequence>
<feature type="compositionally biased region" description="Low complexity" evidence="1">
    <location>
        <begin position="252"/>
        <end position="262"/>
    </location>
</feature>
<dbReference type="EMBL" id="CAUYUJ010016133">
    <property type="protein sequence ID" value="CAK0862168.1"/>
    <property type="molecule type" value="Genomic_DNA"/>
</dbReference>
<name>A0ABN9USF8_9DINO</name>
<feature type="compositionally biased region" description="Low complexity" evidence="1">
    <location>
        <begin position="103"/>
        <end position="126"/>
    </location>
</feature>
<protein>
    <submittedName>
        <fullName evidence="2">Uncharacterized protein</fullName>
    </submittedName>
</protein>
<organism evidence="2 3">
    <name type="scientific">Prorocentrum cordatum</name>
    <dbReference type="NCBI Taxonomy" id="2364126"/>
    <lineage>
        <taxon>Eukaryota</taxon>
        <taxon>Sar</taxon>
        <taxon>Alveolata</taxon>
        <taxon>Dinophyceae</taxon>
        <taxon>Prorocentrales</taxon>
        <taxon>Prorocentraceae</taxon>
        <taxon>Prorocentrum</taxon>
    </lineage>
</organism>
<accession>A0ABN9USF8</accession>
<keyword evidence="3" id="KW-1185">Reference proteome</keyword>
<feature type="compositionally biased region" description="Basic and acidic residues" evidence="1">
    <location>
        <begin position="197"/>
        <end position="211"/>
    </location>
</feature>
<comment type="caution">
    <text evidence="2">The sequence shown here is derived from an EMBL/GenBank/DDBJ whole genome shotgun (WGS) entry which is preliminary data.</text>
</comment>
<feature type="compositionally biased region" description="Basic and acidic residues" evidence="1">
    <location>
        <begin position="151"/>
        <end position="164"/>
    </location>
</feature>
<dbReference type="Proteomes" id="UP001189429">
    <property type="component" value="Unassembled WGS sequence"/>
</dbReference>
<feature type="compositionally biased region" description="Low complexity" evidence="1">
    <location>
        <begin position="212"/>
        <end position="222"/>
    </location>
</feature>
<reference evidence="2" key="1">
    <citation type="submission" date="2023-10" db="EMBL/GenBank/DDBJ databases">
        <authorList>
            <person name="Chen Y."/>
            <person name="Shah S."/>
            <person name="Dougan E. K."/>
            <person name="Thang M."/>
            <person name="Chan C."/>
        </authorList>
    </citation>
    <scope>NUCLEOTIDE SEQUENCE [LARGE SCALE GENOMIC DNA]</scope>
</reference>
<feature type="region of interest" description="Disordered" evidence="1">
    <location>
        <begin position="103"/>
        <end position="164"/>
    </location>
</feature>
<feature type="region of interest" description="Disordered" evidence="1">
    <location>
        <begin position="193"/>
        <end position="279"/>
    </location>
</feature>
<evidence type="ECO:0000256" key="1">
    <source>
        <dbReference type="SAM" id="MobiDB-lite"/>
    </source>
</evidence>
<evidence type="ECO:0000313" key="3">
    <source>
        <dbReference type="Proteomes" id="UP001189429"/>
    </source>
</evidence>